<dbReference type="AlphaFoldDB" id="A0A4P1JTR3"/>
<proteinExistence type="predicted"/>
<evidence type="ECO:0000256" key="1">
    <source>
        <dbReference type="SAM" id="Phobius"/>
    </source>
</evidence>
<keyword evidence="1" id="KW-1133">Transmembrane helix</keyword>
<evidence type="ECO:0000313" key="3">
    <source>
        <dbReference type="Proteomes" id="UP000309952"/>
    </source>
</evidence>
<feature type="transmembrane region" description="Helical" evidence="1">
    <location>
        <begin position="75"/>
        <end position="95"/>
    </location>
</feature>
<organism evidence="2 3">
    <name type="scientific">Brevundimonas vancanneytii</name>
    <dbReference type="NCBI Taxonomy" id="1325724"/>
    <lineage>
        <taxon>Bacteria</taxon>
        <taxon>Pseudomonadati</taxon>
        <taxon>Pseudomonadota</taxon>
        <taxon>Alphaproteobacteria</taxon>
        <taxon>Caulobacterales</taxon>
        <taxon>Caulobacteraceae</taxon>
        <taxon>Brevundimonas</taxon>
    </lineage>
</organism>
<feature type="transmembrane region" description="Helical" evidence="1">
    <location>
        <begin position="146"/>
        <end position="169"/>
    </location>
</feature>
<feature type="transmembrane region" description="Helical" evidence="1">
    <location>
        <begin position="6"/>
        <end position="29"/>
    </location>
</feature>
<reference evidence="2 3" key="1">
    <citation type="submission" date="2019-04" db="EMBL/GenBank/DDBJ databases">
        <authorList>
            <consortium name="Pathogen Informatics"/>
        </authorList>
    </citation>
    <scope>NUCLEOTIDE SEQUENCE [LARGE SCALE GENOMIC DNA]</scope>
    <source>
        <strain evidence="2 3">NCTC9239</strain>
    </source>
</reference>
<gene>
    <name evidence="2" type="ORF">NCTC9239_00120</name>
</gene>
<dbReference type="EMBL" id="LR588407">
    <property type="protein sequence ID" value="VTO10713.1"/>
    <property type="molecule type" value="Genomic_DNA"/>
</dbReference>
<evidence type="ECO:0000313" key="2">
    <source>
        <dbReference type="EMBL" id="VTO10713.1"/>
    </source>
</evidence>
<accession>A0A4P1JTR3</accession>
<keyword evidence="3" id="KW-1185">Reference proteome</keyword>
<keyword evidence="1" id="KW-0472">Membrane</keyword>
<dbReference type="RefSeq" id="WP_138140652.1">
    <property type="nucleotide sequence ID" value="NZ_LR588407.1"/>
</dbReference>
<protein>
    <submittedName>
        <fullName evidence="2">Uncharacterized protein</fullName>
    </submittedName>
</protein>
<dbReference type="KEGG" id="bvy:NCTC9239_00120"/>
<keyword evidence="1" id="KW-0812">Transmembrane</keyword>
<name>A0A4P1JTR3_9CAUL</name>
<dbReference type="Proteomes" id="UP000309952">
    <property type="component" value="Chromosome"/>
</dbReference>
<sequence length="170" mass="18348">MTAHDWMVLATGLVFLSAGAVLSQVFRLLGPTYHTKITAHWAVRGFFFASTLILVARGLSFVFPGRAFAVQHMSALVPASGFVVLGLSLVLLEWVMRDRAPPPWTERLLGFAVRRGVSDQAVAEMAFALPPEPHGRPASEHEPCRCVRLCMMAGAGLVILVIVAVLLTAA</sequence>
<feature type="transmembrane region" description="Helical" evidence="1">
    <location>
        <begin position="41"/>
        <end position="63"/>
    </location>
</feature>